<keyword evidence="2" id="KW-0805">Transcription regulation</keyword>
<evidence type="ECO:0000256" key="3">
    <source>
        <dbReference type="ARBA" id="ARBA00023125"/>
    </source>
</evidence>
<evidence type="ECO:0000256" key="1">
    <source>
        <dbReference type="ARBA" id="ARBA00009437"/>
    </source>
</evidence>
<dbReference type="Proteomes" id="UP000283786">
    <property type="component" value="Chromosome"/>
</dbReference>
<dbReference type="AlphaFoldDB" id="A0A418SHP1"/>
<keyword evidence="6" id="KW-1185">Reference proteome</keyword>
<dbReference type="KEGG" id="palw:PSAL_015040"/>
<dbReference type="InterPro" id="IPR036388">
    <property type="entry name" value="WH-like_DNA-bd_sf"/>
</dbReference>
<dbReference type="PANTHER" id="PTHR30419:SF8">
    <property type="entry name" value="NITROGEN ASSIMILATION TRANSCRIPTIONAL ACTIVATOR-RELATED"/>
    <property type="match status" value="1"/>
</dbReference>
<organism evidence="5 6">
    <name type="scientific">Pseudooceanicola algae</name>
    <dbReference type="NCBI Taxonomy" id="1537215"/>
    <lineage>
        <taxon>Bacteria</taxon>
        <taxon>Pseudomonadati</taxon>
        <taxon>Pseudomonadota</taxon>
        <taxon>Alphaproteobacteria</taxon>
        <taxon>Rhodobacterales</taxon>
        <taxon>Paracoccaceae</taxon>
        <taxon>Pseudooceanicola</taxon>
    </lineage>
</organism>
<gene>
    <name evidence="5" type="primary">gltC</name>
    <name evidence="5" type="ORF">PSAL_015040</name>
</gene>
<dbReference type="PRINTS" id="PR00039">
    <property type="entry name" value="HTHLYSR"/>
</dbReference>
<name>A0A418SHP1_9RHOB</name>
<dbReference type="GO" id="GO:0003677">
    <property type="term" value="F:DNA binding"/>
    <property type="evidence" value="ECO:0007669"/>
    <property type="project" value="UniProtKB-KW"/>
</dbReference>
<dbReference type="CDD" id="cd08440">
    <property type="entry name" value="PBP2_LTTR_like_4"/>
    <property type="match status" value="1"/>
</dbReference>
<dbReference type="EMBL" id="CP060436">
    <property type="protein sequence ID" value="QPM90269.1"/>
    <property type="molecule type" value="Genomic_DNA"/>
</dbReference>
<evidence type="ECO:0000256" key="2">
    <source>
        <dbReference type="ARBA" id="ARBA00023015"/>
    </source>
</evidence>
<comment type="similarity">
    <text evidence="1">Belongs to the LysR transcriptional regulatory family.</text>
</comment>
<dbReference type="OrthoDB" id="9815174at2"/>
<dbReference type="Pfam" id="PF03466">
    <property type="entry name" value="LysR_substrate"/>
    <property type="match status" value="1"/>
</dbReference>
<dbReference type="InterPro" id="IPR036390">
    <property type="entry name" value="WH_DNA-bd_sf"/>
</dbReference>
<keyword evidence="4" id="KW-0804">Transcription</keyword>
<accession>A0A418SHP1</accession>
<keyword evidence="3" id="KW-0238">DNA-binding</keyword>
<dbReference type="SUPFAM" id="SSF53850">
    <property type="entry name" value="Periplasmic binding protein-like II"/>
    <property type="match status" value="1"/>
</dbReference>
<evidence type="ECO:0000313" key="6">
    <source>
        <dbReference type="Proteomes" id="UP000283786"/>
    </source>
</evidence>
<dbReference type="InterPro" id="IPR050950">
    <property type="entry name" value="HTH-type_LysR_regulators"/>
</dbReference>
<evidence type="ECO:0000256" key="4">
    <source>
        <dbReference type="ARBA" id="ARBA00023163"/>
    </source>
</evidence>
<dbReference type="Pfam" id="PF00126">
    <property type="entry name" value="HTH_1"/>
    <property type="match status" value="1"/>
</dbReference>
<dbReference type="PROSITE" id="PS50931">
    <property type="entry name" value="HTH_LYSR"/>
    <property type="match status" value="1"/>
</dbReference>
<dbReference type="Gene3D" id="1.10.10.10">
    <property type="entry name" value="Winged helix-like DNA-binding domain superfamily/Winged helix DNA-binding domain"/>
    <property type="match status" value="1"/>
</dbReference>
<dbReference type="InterPro" id="IPR005119">
    <property type="entry name" value="LysR_subst-bd"/>
</dbReference>
<dbReference type="InterPro" id="IPR000847">
    <property type="entry name" value="LysR_HTH_N"/>
</dbReference>
<protein>
    <submittedName>
        <fullName evidence="5">HTH-type transcriptional regulator GltC</fullName>
    </submittedName>
</protein>
<proteinExistence type="inferred from homology"/>
<dbReference type="Gene3D" id="3.40.190.290">
    <property type="match status" value="1"/>
</dbReference>
<evidence type="ECO:0000313" key="5">
    <source>
        <dbReference type="EMBL" id="QPM90269.1"/>
    </source>
</evidence>
<sequence>MPPSPTPDPTRKPGQRISLRQIECFRAVVQLGNFSRAADRLGASQTGVSHMIRDLETTLNARLFDRTTRRVDLTEAGRLFAENALPGLDGIDRAVERIRDLGALRLGQVRIAAPPLIAATVLPELLRRLRARHPELKLRVEDSGTDQIIASLRDGRCDLGVGSFDDGIDGVDQQTVLRDRLMVFAPADHPLRQRQDVPWTALRDEPIVALTRESNIRLLTAVGFESAGLPLRPDFEVHQIFTALSLVESGAGLAILPTYAFAALRTRQIIARPLSGPDITREMRIVTPRDRVPSAATNRVRDMLRRVLRDMVPEVS</sequence>
<dbReference type="SUPFAM" id="SSF46785">
    <property type="entry name" value="Winged helix' DNA-binding domain"/>
    <property type="match status" value="1"/>
</dbReference>
<dbReference type="GO" id="GO:0005829">
    <property type="term" value="C:cytosol"/>
    <property type="evidence" value="ECO:0007669"/>
    <property type="project" value="TreeGrafter"/>
</dbReference>
<dbReference type="PANTHER" id="PTHR30419">
    <property type="entry name" value="HTH-TYPE TRANSCRIPTIONAL REGULATOR YBHD"/>
    <property type="match status" value="1"/>
</dbReference>
<dbReference type="GO" id="GO:0003700">
    <property type="term" value="F:DNA-binding transcription factor activity"/>
    <property type="evidence" value="ECO:0007669"/>
    <property type="project" value="InterPro"/>
</dbReference>
<dbReference type="FunFam" id="1.10.10.10:FF:000001">
    <property type="entry name" value="LysR family transcriptional regulator"/>
    <property type="match status" value="1"/>
</dbReference>
<reference evidence="5 6" key="1">
    <citation type="submission" date="2020-08" db="EMBL/GenBank/DDBJ databases">
        <title>Genome sequence of Rhodobacteraceae bacterium Lw-13e.</title>
        <authorList>
            <person name="Poehlein A."/>
            <person name="Wolter L."/>
            <person name="Daniel R."/>
            <person name="Brinkhoff T."/>
        </authorList>
    </citation>
    <scope>NUCLEOTIDE SEQUENCE [LARGE SCALE GENOMIC DNA]</scope>
    <source>
        <strain evidence="5 6">Lw-13e</strain>
    </source>
</reference>